<comment type="caution">
    <text evidence="8">The sequence shown here is derived from an EMBL/GenBank/DDBJ whole genome shotgun (WGS) entry which is preliminary data.</text>
</comment>
<evidence type="ECO:0000256" key="2">
    <source>
        <dbReference type="ARBA" id="ARBA00022695"/>
    </source>
</evidence>
<name>A0A371G5V0_MUCPR</name>
<keyword evidence="5" id="KW-0378">Hydrolase</keyword>
<evidence type="ECO:0000259" key="7">
    <source>
        <dbReference type="PROSITE" id="PS50878"/>
    </source>
</evidence>
<evidence type="ECO:0000256" key="3">
    <source>
        <dbReference type="ARBA" id="ARBA00022722"/>
    </source>
</evidence>
<dbReference type="Pfam" id="PF00078">
    <property type="entry name" value="RVT_1"/>
    <property type="match status" value="1"/>
</dbReference>
<evidence type="ECO:0000313" key="9">
    <source>
        <dbReference type="Proteomes" id="UP000257109"/>
    </source>
</evidence>
<gene>
    <name evidence="8" type="primary">pol</name>
    <name evidence="8" type="ORF">CR513_32771</name>
</gene>
<keyword evidence="3" id="KW-0540">Nuclease</keyword>
<evidence type="ECO:0000256" key="5">
    <source>
        <dbReference type="ARBA" id="ARBA00022801"/>
    </source>
</evidence>
<reference evidence="8" key="1">
    <citation type="submission" date="2018-05" db="EMBL/GenBank/DDBJ databases">
        <title>Draft genome of Mucuna pruriens seed.</title>
        <authorList>
            <person name="Nnadi N.E."/>
            <person name="Vos R."/>
            <person name="Hasami M.H."/>
            <person name="Devisetty U.K."/>
            <person name="Aguiy J.C."/>
        </authorList>
    </citation>
    <scope>NUCLEOTIDE SEQUENCE [LARGE SCALE GENOMIC DNA]</scope>
    <source>
        <strain evidence="8">JCA_2017</strain>
    </source>
</reference>
<evidence type="ECO:0000256" key="4">
    <source>
        <dbReference type="ARBA" id="ARBA00022759"/>
    </source>
</evidence>
<dbReference type="Pfam" id="PF17921">
    <property type="entry name" value="Integrase_H2C2"/>
    <property type="match status" value="1"/>
</dbReference>
<dbReference type="GO" id="GO:0016787">
    <property type="term" value="F:hydrolase activity"/>
    <property type="evidence" value="ECO:0007669"/>
    <property type="project" value="UniProtKB-KW"/>
</dbReference>
<protein>
    <submittedName>
        <fullName evidence="8">Retrovirus-related Pol polyprotein from transposon 17.6</fullName>
    </submittedName>
</protein>
<dbReference type="GO" id="GO:0003964">
    <property type="term" value="F:RNA-directed DNA polymerase activity"/>
    <property type="evidence" value="ECO:0007669"/>
    <property type="project" value="UniProtKB-KW"/>
</dbReference>
<dbReference type="EMBL" id="QJKJ01006653">
    <property type="protein sequence ID" value="RDX85949.1"/>
    <property type="molecule type" value="Genomic_DNA"/>
</dbReference>
<keyword evidence="4" id="KW-0255">Endonuclease</keyword>
<dbReference type="Pfam" id="PF17917">
    <property type="entry name" value="RT_RNaseH"/>
    <property type="match status" value="1"/>
</dbReference>
<keyword evidence="9" id="KW-1185">Reference proteome</keyword>
<evidence type="ECO:0000256" key="1">
    <source>
        <dbReference type="ARBA" id="ARBA00022679"/>
    </source>
</evidence>
<dbReference type="SUPFAM" id="SSF56672">
    <property type="entry name" value="DNA/RNA polymerases"/>
    <property type="match status" value="1"/>
</dbReference>
<dbReference type="PANTHER" id="PTHR35046">
    <property type="entry name" value="ZINC KNUCKLE (CCHC-TYPE) FAMILY PROTEIN"/>
    <property type="match status" value="1"/>
</dbReference>
<keyword evidence="2" id="KW-0548">Nucleotidyltransferase</keyword>
<proteinExistence type="predicted"/>
<dbReference type="Proteomes" id="UP000257109">
    <property type="component" value="Unassembled WGS sequence"/>
</dbReference>
<dbReference type="FunFam" id="3.30.70.270:FF:000020">
    <property type="entry name" value="Transposon Tf2-6 polyprotein-like Protein"/>
    <property type="match status" value="1"/>
</dbReference>
<dbReference type="InterPro" id="IPR041373">
    <property type="entry name" value="RT_RNaseH"/>
</dbReference>
<dbReference type="PROSITE" id="PS50878">
    <property type="entry name" value="RT_POL"/>
    <property type="match status" value="1"/>
</dbReference>
<dbReference type="CDD" id="cd01647">
    <property type="entry name" value="RT_LTR"/>
    <property type="match status" value="1"/>
</dbReference>
<evidence type="ECO:0000256" key="6">
    <source>
        <dbReference type="ARBA" id="ARBA00022918"/>
    </source>
</evidence>
<keyword evidence="1" id="KW-0808">Transferase</keyword>
<dbReference type="GO" id="GO:0004519">
    <property type="term" value="F:endonuclease activity"/>
    <property type="evidence" value="ECO:0007669"/>
    <property type="project" value="UniProtKB-KW"/>
</dbReference>
<feature type="domain" description="Reverse transcriptase" evidence="7">
    <location>
        <begin position="1"/>
        <end position="82"/>
    </location>
</feature>
<dbReference type="InterPro" id="IPR043502">
    <property type="entry name" value="DNA/RNA_pol_sf"/>
</dbReference>
<evidence type="ECO:0000313" key="8">
    <source>
        <dbReference type="EMBL" id="RDX85949.1"/>
    </source>
</evidence>
<dbReference type="Gene3D" id="3.30.70.270">
    <property type="match status" value="2"/>
</dbReference>
<accession>A0A371G5V0</accession>
<dbReference type="AlphaFoldDB" id="A0A371G5V0"/>
<dbReference type="OrthoDB" id="1933708at2759"/>
<sequence>MPFGLTNTPSIFIRLMNHVLRSLIGKCVVSCFDDILIYSTYLNDHLLHVRSVFEILRKETLFANLEKCIFCTNEIVFLGFVVGSHGVKVKREKVKAIQEWPTPTIVGEVRSFHGLASFYRRFLKDFSSLETPLNDVVKNVGFKLEEAQERAFQGSCSYKKAIQLLTFSEKLKELYALVSGLQIWQHYVLPKEFVIHSDHEALKNLRGQGKLNKKHAKWVEFLKQFPYIIKHKQGGLNVVVDALSRRHTLIVMLETKMLGLDCIKELYEKDIDFSEPFVMCVLAAFRDYYRHDDFLFKGKRRMKVVSWVTLWELKTFDVLSEHFFWLHLSKDVHNVCEKCLICKLTKFKVSPHGLYTLLPIPTTPWVDISMNFVLGLPRFKR</sequence>
<keyword evidence="6" id="KW-0695">RNA-directed DNA polymerase</keyword>
<organism evidence="8 9">
    <name type="scientific">Mucuna pruriens</name>
    <name type="common">Velvet bean</name>
    <name type="synonym">Dolichos pruriens</name>
    <dbReference type="NCBI Taxonomy" id="157652"/>
    <lineage>
        <taxon>Eukaryota</taxon>
        <taxon>Viridiplantae</taxon>
        <taxon>Streptophyta</taxon>
        <taxon>Embryophyta</taxon>
        <taxon>Tracheophyta</taxon>
        <taxon>Spermatophyta</taxon>
        <taxon>Magnoliopsida</taxon>
        <taxon>eudicotyledons</taxon>
        <taxon>Gunneridae</taxon>
        <taxon>Pentapetalae</taxon>
        <taxon>rosids</taxon>
        <taxon>fabids</taxon>
        <taxon>Fabales</taxon>
        <taxon>Fabaceae</taxon>
        <taxon>Papilionoideae</taxon>
        <taxon>50 kb inversion clade</taxon>
        <taxon>NPAAA clade</taxon>
        <taxon>indigoferoid/millettioid clade</taxon>
        <taxon>Phaseoleae</taxon>
        <taxon>Mucuna</taxon>
    </lineage>
</organism>
<dbReference type="InterPro" id="IPR000477">
    <property type="entry name" value="RT_dom"/>
</dbReference>
<feature type="non-terminal residue" evidence="8">
    <location>
        <position position="1"/>
    </location>
</feature>
<dbReference type="InterPro" id="IPR041588">
    <property type="entry name" value="Integrase_H2C2"/>
</dbReference>
<dbReference type="PANTHER" id="PTHR35046:SF9">
    <property type="entry name" value="RNA-DIRECTED DNA POLYMERASE"/>
    <property type="match status" value="1"/>
</dbReference>
<dbReference type="InterPro" id="IPR043128">
    <property type="entry name" value="Rev_trsase/Diguanyl_cyclase"/>
</dbReference>